<dbReference type="SUPFAM" id="SSF53335">
    <property type="entry name" value="S-adenosyl-L-methionine-dependent methyltransferases"/>
    <property type="match status" value="1"/>
</dbReference>
<reference evidence="1 2" key="1">
    <citation type="submission" date="2020-03" db="EMBL/GenBank/DDBJ databases">
        <title>Assessment of the enzymatic potential of alkaline-tolerant lipase obtained from Bacillus luteus H11 (technogenic soil) for the bioremediation of saline soils contaminated with petroleum substances.</title>
        <authorList>
            <person name="Kalwasinska A."/>
        </authorList>
    </citation>
    <scope>NUCLEOTIDE SEQUENCE [LARGE SCALE GENOMIC DNA]</scope>
    <source>
        <strain evidence="1 2">H11</strain>
    </source>
</reference>
<evidence type="ECO:0000313" key="1">
    <source>
        <dbReference type="EMBL" id="NJP37701.1"/>
    </source>
</evidence>
<dbReference type="Proteomes" id="UP000752012">
    <property type="component" value="Unassembled WGS sequence"/>
</dbReference>
<dbReference type="Gene3D" id="1.10.287.1890">
    <property type="match status" value="1"/>
</dbReference>
<evidence type="ECO:0000313" key="2">
    <source>
        <dbReference type="Proteomes" id="UP000752012"/>
    </source>
</evidence>
<organism evidence="1 2">
    <name type="scientific">Alkalicoccus luteus</name>
    <dbReference type="NCBI Taxonomy" id="1237094"/>
    <lineage>
        <taxon>Bacteria</taxon>
        <taxon>Bacillati</taxon>
        <taxon>Bacillota</taxon>
        <taxon>Bacilli</taxon>
        <taxon>Bacillales</taxon>
        <taxon>Bacillaceae</taxon>
        <taxon>Alkalicoccus</taxon>
    </lineage>
</organism>
<keyword evidence="2" id="KW-1185">Reference proteome</keyword>
<dbReference type="GO" id="GO:0032259">
    <property type="term" value="P:methylation"/>
    <property type="evidence" value="ECO:0007669"/>
    <property type="project" value="UniProtKB-KW"/>
</dbReference>
<keyword evidence="1" id="KW-0489">Methyltransferase</keyword>
<dbReference type="PIRSF" id="PIRSF018637">
    <property type="entry name" value="TrmK"/>
    <property type="match status" value="1"/>
</dbReference>
<comment type="caution">
    <text evidence="1">The sequence shown here is derived from an EMBL/GenBank/DDBJ whole genome shotgun (WGS) entry which is preliminary data.</text>
</comment>
<dbReference type="EMBL" id="JAATHJ010000010">
    <property type="protein sequence ID" value="NJP37701.1"/>
    <property type="molecule type" value="Genomic_DNA"/>
</dbReference>
<keyword evidence="1" id="KW-0808">Transferase</keyword>
<dbReference type="GO" id="GO:0160105">
    <property type="term" value="F:tRNA (adenine(22)-N1)-methyltransferase activity"/>
    <property type="evidence" value="ECO:0007669"/>
    <property type="project" value="InterPro"/>
</dbReference>
<dbReference type="Pfam" id="PF04816">
    <property type="entry name" value="TrmK"/>
    <property type="match status" value="1"/>
</dbReference>
<dbReference type="PANTHER" id="PTHR38451">
    <property type="entry name" value="TRNA (ADENINE(22)-N(1))-METHYLTRANSFERASE"/>
    <property type="match status" value="1"/>
</dbReference>
<gene>
    <name evidence="1" type="ORF">HCN83_08905</name>
</gene>
<dbReference type="AlphaFoldDB" id="A0A969TV76"/>
<dbReference type="Gene3D" id="3.40.50.150">
    <property type="entry name" value="Vaccinia Virus protein VP39"/>
    <property type="match status" value="1"/>
</dbReference>
<sequence>MNEQHLSRRLEKVAEYVLHEGTIADIGSDHAYLPVYLVGNGICEYAIAGEVNEGPLASAKEKIRQNQLQDKVEARLGNGLEVLEGRKADTVVVAGMGGPLIADILENGQSYLPDVKRLVLQPNIAADHVRRWLYKNGWSLIEEAAVEEEGHVYEVLCADRSGVNPYSKDEFEKQMWLGPYLMKQRNAAFMSKWKKEYDQLLRIQAQLQMAENARTFERQKEMKQKLTWLEEVLA</sequence>
<dbReference type="RefSeq" id="WP_168006473.1">
    <property type="nucleotide sequence ID" value="NZ_JAATHJ010000010.1"/>
</dbReference>
<protein>
    <submittedName>
        <fullName evidence="1">SAM-dependent methyltransferase</fullName>
    </submittedName>
</protein>
<dbReference type="InterPro" id="IPR029063">
    <property type="entry name" value="SAM-dependent_MTases_sf"/>
</dbReference>
<dbReference type="PANTHER" id="PTHR38451:SF1">
    <property type="entry name" value="TRNA (ADENINE(22)-N(1))-METHYLTRANSFERASE"/>
    <property type="match status" value="1"/>
</dbReference>
<accession>A0A969TV76</accession>
<name>A0A969TV76_9BACI</name>
<proteinExistence type="predicted"/>
<dbReference type="InterPro" id="IPR006901">
    <property type="entry name" value="TrmK"/>
</dbReference>